<reference evidence="3" key="2">
    <citation type="submission" date="2021-01" db="UniProtKB">
        <authorList>
            <consortium name="EnsemblPlants"/>
        </authorList>
    </citation>
    <scope>IDENTIFICATION</scope>
</reference>
<feature type="region of interest" description="Disordered" evidence="1">
    <location>
        <begin position="200"/>
        <end position="227"/>
    </location>
</feature>
<dbReference type="PANTHER" id="PTHR31066:SF57">
    <property type="entry name" value="PROTEIN PAL OF QUIRKY"/>
    <property type="match status" value="1"/>
</dbReference>
<dbReference type="InterPro" id="IPR053198">
    <property type="entry name" value="Gynoecium_Dev_Regulator"/>
</dbReference>
<protein>
    <recommendedName>
        <fullName evidence="2">PB1 domain-containing protein</fullName>
    </recommendedName>
</protein>
<dbReference type="Pfam" id="PF00564">
    <property type="entry name" value="PB1"/>
    <property type="match status" value="1"/>
</dbReference>
<dbReference type="RefSeq" id="XP_030952587.1">
    <property type="nucleotide sequence ID" value="XM_031096727.1"/>
</dbReference>
<keyword evidence="4" id="KW-1185">Reference proteome</keyword>
<dbReference type="GeneID" id="115975765"/>
<evidence type="ECO:0000256" key="1">
    <source>
        <dbReference type="SAM" id="MobiDB-lite"/>
    </source>
</evidence>
<feature type="compositionally biased region" description="Polar residues" evidence="1">
    <location>
        <begin position="422"/>
        <end position="439"/>
    </location>
</feature>
<accession>A0A7N2KX51</accession>
<evidence type="ECO:0000313" key="3">
    <source>
        <dbReference type="EnsemblPlants" id="QL02p050274:mrna"/>
    </source>
</evidence>
<proteinExistence type="predicted"/>
<dbReference type="FunCoup" id="A0A7N2KX51">
    <property type="interactions" value="181"/>
</dbReference>
<dbReference type="PANTHER" id="PTHR31066">
    <property type="entry name" value="OS05G0427100 PROTEIN-RELATED"/>
    <property type="match status" value="1"/>
</dbReference>
<reference evidence="4" key="1">
    <citation type="journal article" date="2016" name="G3 (Bethesda)">
        <title>First Draft Assembly and Annotation of the Genome of a California Endemic Oak Quercus lobata Nee (Fagaceae).</title>
        <authorList>
            <person name="Sork V.L."/>
            <person name="Fitz-Gibbon S.T."/>
            <person name="Puiu D."/>
            <person name="Crepeau M."/>
            <person name="Gugger P.F."/>
            <person name="Sherman R."/>
            <person name="Stevens K."/>
            <person name="Langley C.H."/>
            <person name="Pellegrini M."/>
            <person name="Salzberg S.L."/>
        </authorList>
    </citation>
    <scope>NUCLEOTIDE SEQUENCE [LARGE SCALE GENOMIC DNA]</scope>
    <source>
        <strain evidence="4">cv. SW786</strain>
    </source>
</reference>
<sequence length="497" mass="53744">MDPPPPSSTTKLRLMCSYGGNIVPNPRTNSLHYVGGDTKIISLNPTTTATLSSLTSLLSSALSLPFPLPFSLKYLLPPHHDLSSLIPLLSDSDLLLFLHHLLCFSSSPSSSRIRLFLFRLSVIHHPKTELWFSDALKSAKINMTESFSAGELSNGTVSNAESIVLETSSSFGSTSSSASSSSATNLSSIKAHVEDSKLTLPSSDSFTSDNSATSAISQPQSKTCQDPVVQVSSMENNVSSKALESVSVSPISDSSSGVPAYKSILVSGYPLPLQLNQLQQQQVQFVQVGANYIPHNSTGVLPNTSCYTMYPAQPLQQFHYQPNQLCPVYFVPVGQMPPYSLPVQCGLVNTVTAPNQPPMLPNASLIAPQVAYKEAPVAPAKPELPSQFYRTTLAHVAAPLVPVPVSYNENQQQPVGIPQMHHQPQSIPIPSRESANFNNELDDDPARVQIYKSQPPPPPVPSQYQTMTKATANLLSEALAQLHKDNLKQEIRPLQQQ</sequence>
<dbReference type="InterPro" id="IPR000270">
    <property type="entry name" value="PB1_dom"/>
</dbReference>
<dbReference type="AlphaFoldDB" id="A0A7N2KX51"/>
<name>A0A7N2KX51_QUELO</name>
<dbReference type="OMA" id="ICGQESM"/>
<feature type="region of interest" description="Disordered" evidence="1">
    <location>
        <begin position="418"/>
        <end position="440"/>
    </location>
</feature>
<dbReference type="Proteomes" id="UP000594261">
    <property type="component" value="Chromosome 2"/>
</dbReference>
<dbReference type="KEGG" id="qlo:115975765"/>
<organism evidence="3 4">
    <name type="scientific">Quercus lobata</name>
    <name type="common">Valley oak</name>
    <dbReference type="NCBI Taxonomy" id="97700"/>
    <lineage>
        <taxon>Eukaryota</taxon>
        <taxon>Viridiplantae</taxon>
        <taxon>Streptophyta</taxon>
        <taxon>Embryophyta</taxon>
        <taxon>Tracheophyta</taxon>
        <taxon>Spermatophyta</taxon>
        <taxon>Magnoliopsida</taxon>
        <taxon>eudicotyledons</taxon>
        <taxon>Gunneridae</taxon>
        <taxon>Pentapetalae</taxon>
        <taxon>rosids</taxon>
        <taxon>fabids</taxon>
        <taxon>Fagales</taxon>
        <taxon>Fagaceae</taxon>
        <taxon>Quercus</taxon>
    </lineage>
</organism>
<dbReference type="EnsemblPlants" id="QL02p050274:mrna">
    <property type="protein sequence ID" value="QL02p050274:mrna"/>
    <property type="gene ID" value="QL02p050274"/>
</dbReference>
<evidence type="ECO:0000259" key="2">
    <source>
        <dbReference type="SMART" id="SM00666"/>
    </source>
</evidence>
<dbReference type="SMART" id="SM00666">
    <property type="entry name" value="PB1"/>
    <property type="match status" value="1"/>
</dbReference>
<feature type="domain" description="PB1" evidence="2">
    <location>
        <begin position="26"/>
        <end position="120"/>
    </location>
</feature>
<dbReference type="OrthoDB" id="1720031at2759"/>
<dbReference type="InParanoid" id="A0A7N2KX51"/>
<evidence type="ECO:0000313" key="4">
    <source>
        <dbReference type="Proteomes" id="UP000594261"/>
    </source>
</evidence>
<gene>
    <name evidence="3" type="primary">LOC115975765</name>
</gene>
<dbReference type="Gramene" id="QL02p050274:mrna">
    <property type="protein sequence ID" value="QL02p050274:mrna"/>
    <property type="gene ID" value="QL02p050274"/>
</dbReference>